<dbReference type="AlphaFoldDB" id="V5XH24"/>
<organism evidence="3 4">
    <name type="scientific">Mycolicibacterium neoaurum VKM Ac-1815D</name>
    <dbReference type="NCBI Taxonomy" id="700508"/>
    <lineage>
        <taxon>Bacteria</taxon>
        <taxon>Bacillati</taxon>
        <taxon>Actinomycetota</taxon>
        <taxon>Actinomycetes</taxon>
        <taxon>Mycobacteriales</taxon>
        <taxon>Mycobacteriaceae</taxon>
        <taxon>Mycolicibacterium</taxon>
    </lineage>
</organism>
<dbReference type="RefSeq" id="WP_023986206.1">
    <property type="nucleotide sequence ID" value="NC_023036.2"/>
</dbReference>
<dbReference type="GeneID" id="43452169"/>
<evidence type="ECO:0000259" key="2">
    <source>
        <dbReference type="Pfam" id="PF18702"/>
    </source>
</evidence>
<sequence>MRGYAMGLGAVLVISACAAPAPAPPTEQADGSGAPTAEVVNPAAVQRVQADLPPGYEVTPLDGNAAPAGFWGITAGWAAEPERCAVLADPGAGAPIHGWSASGPGGIIHAVVAGPGPVAAIPSGCEIWTLRGGRTTATVTAIAAPDIPGTPTAAMATVATTVVEGGTETRSHADTAIAYPSPGYVVTITVVTDPGSALPELGPDVAGRLLISATHEITGSAQAAG</sequence>
<dbReference type="PROSITE" id="PS51257">
    <property type="entry name" value="PROKAR_LIPOPROTEIN"/>
    <property type="match status" value="1"/>
</dbReference>
<proteinExistence type="predicted"/>
<accession>V5XH24</accession>
<gene>
    <name evidence="3" type="ORF">D174_22265</name>
</gene>
<dbReference type="Proteomes" id="UP000018763">
    <property type="component" value="Chromosome"/>
</dbReference>
<feature type="chain" id="PRO_5039227885" description="DUF5642 domain-containing protein" evidence="1">
    <location>
        <begin position="19"/>
        <end position="225"/>
    </location>
</feature>
<keyword evidence="1" id="KW-0732">Signal</keyword>
<dbReference type="Pfam" id="PF18702">
    <property type="entry name" value="DUF5642"/>
    <property type="match status" value="1"/>
</dbReference>
<evidence type="ECO:0000256" key="1">
    <source>
        <dbReference type="SAM" id="SignalP"/>
    </source>
</evidence>
<feature type="signal peptide" evidence="1">
    <location>
        <begin position="1"/>
        <end position="18"/>
    </location>
</feature>
<dbReference type="InterPro" id="IPR041313">
    <property type="entry name" value="DUF5642"/>
</dbReference>
<feature type="domain" description="DUF5642" evidence="2">
    <location>
        <begin position="41"/>
        <end position="216"/>
    </location>
</feature>
<protein>
    <recommendedName>
        <fullName evidence="2">DUF5642 domain-containing protein</fullName>
    </recommendedName>
</protein>
<keyword evidence="4" id="KW-1185">Reference proteome</keyword>
<dbReference type="EMBL" id="CP006936">
    <property type="protein sequence ID" value="AHC27103.1"/>
    <property type="molecule type" value="Genomic_DNA"/>
</dbReference>
<reference evidence="3 4" key="1">
    <citation type="journal article" date="2014" name="Genome Announc.">
        <title>Complete Genome Sequence of Sterol-Transforming Mycobacterium neoaurum Strain VKM Ac-1815D.</title>
        <authorList>
            <person name="Shtratnikova V.Y."/>
            <person name="Bragin E.Y."/>
            <person name="Dovbnya D.V."/>
            <person name="Pekov Y.A."/>
            <person name="Schelkunov M.I."/>
            <person name="Strizhov N."/>
            <person name="Ivashina T.V."/>
            <person name="Ashapkin V.V."/>
            <person name="Donova M.V."/>
        </authorList>
    </citation>
    <scope>NUCLEOTIDE SEQUENCE [LARGE SCALE GENOMIC DNA]</scope>
    <source>
        <strain evidence="3 4">VKM Ac-1815D</strain>
    </source>
</reference>
<evidence type="ECO:0000313" key="3">
    <source>
        <dbReference type="EMBL" id="AHC27103.1"/>
    </source>
</evidence>
<name>V5XH24_MYCNE</name>
<evidence type="ECO:0000313" key="4">
    <source>
        <dbReference type="Proteomes" id="UP000018763"/>
    </source>
</evidence>